<gene>
    <name evidence="1" type="ORF">CBM2613_A220345</name>
</gene>
<sequence length="24" mass="2745">MIRQGLLLQCEDNADRAASIEPWD</sequence>
<protein>
    <submittedName>
        <fullName evidence="1">Uncharacterized protein</fullName>
    </submittedName>
</protein>
<comment type="caution">
    <text evidence="1">The sequence shown here is derived from an EMBL/GenBank/DDBJ whole genome shotgun (WGS) entry which is preliminary data.</text>
</comment>
<proteinExistence type="predicted"/>
<name>A0A375E040_9BURK</name>
<organism evidence="1">
    <name type="scientific">Cupriavidus taiwanensis</name>
    <dbReference type="NCBI Taxonomy" id="164546"/>
    <lineage>
        <taxon>Bacteria</taxon>
        <taxon>Pseudomonadati</taxon>
        <taxon>Pseudomonadota</taxon>
        <taxon>Betaproteobacteria</taxon>
        <taxon>Burkholderiales</taxon>
        <taxon>Burkholderiaceae</taxon>
        <taxon>Cupriavidus</taxon>
    </lineage>
</organism>
<dbReference type="Proteomes" id="UP000256952">
    <property type="component" value="Chromosome CBM2613_a"/>
</dbReference>
<reference evidence="1" key="1">
    <citation type="submission" date="2018-01" db="EMBL/GenBank/DDBJ databases">
        <authorList>
            <person name="Clerissi C."/>
        </authorList>
    </citation>
    <scope>NUCLEOTIDE SEQUENCE</scope>
    <source>
        <strain evidence="1">Cupriavidus taiwanensis STM 8556</strain>
    </source>
</reference>
<dbReference type="AlphaFoldDB" id="A0A375E040"/>
<dbReference type="EMBL" id="OFTH01000015">
    <property type="protein sequence ID" value="SOZ56626.1"/>
    <property type="molecule type" value="Genomic_DNA"/>
</dbReference>
<evidence type="ECO:0000313" key="1">
    <source>
        <dbReference type="EMBL" id="SOZ56626.1"/>
    </source>
</evidence>
<accession>A0A375E040</accession>